<feature type="domain" description="Glycosyl transferase family 1" evidence="1">
    <location>
        <begin position="169"/>
        <end position="333"/>
    </location>
</feature>
<proteinExistence type="predicted"/>
<name>A0A841U4X5_9BACL</name>
<gene>
    <name evidence="2" type="ORF">H7B90_22400</name>
</gene>
<dbReference type="Gene3D" id="3.40.50.2000">
    <property type="entry name" value="Glycogen Phosphorylase B"/>
    <property type="match status" value="1"/>
</dbReference>
<sequence length="360" mass="40063">MPTRVLFVFVLPSGGVDTLNRMRIQALAGRNIEAHLLYFQSGSGLQNNAGNKVFYTGEPAQIGRILSEGRYSAIVVLSFFMQLSLFRQLGFQGPIIFEIQGFGPENVARDTLLAAAPFLGPYADAFLYPHTPHIGRILREGYPHKPMFAFNNPFDADSFRYRKNDGYPRPVLAWIGRLEANKNWRDFLAIAAKVMDDRPDAEAWMFSDPWLAEHGEHEKLAERIRALGIEGKVRQLHNVPHNRMAGLYSQIGDSGGVLCMTSQTEGAPYAALEALSCRCPVLTTDSDGVRSSLLDGVTALYYDHGDIDGAAAKALRLMRDRQLRSALVRDGEKHVRENFTLEQYADHFVRMLGALGVSAC</sequence>
<dbReference type="Pfam" id="PF00534">
    <property type="entry name" value="Glycos_transf_1"/>
    <property type="match status" value="1"/>
</dbReference>
<comment type="caution">
    <text evidence="2">The sequence shown here is derived from an EMBL/GenBank/DDBJ whole genome shotgun (WGS) entry which is preliminary data.</text>
</comment>
<dbReference type="SUPFAM" id="SSF53756">
    <property type="entry name" value="UDP-Glycosyltransferase/glycogen phosphorylase"/>
    <property type="match status" value="1"/>
</dbReference>
<dbReference type="AlphaFoldDB" id="A0A841U4X5"/>
<accession>A0A841U4X5</accession>
<protein>
    <submittedName>
        <fullName evidence="2">Glycosyltransferase family 4 protein</fullName>
    </submittedName>
</protein>
<evidence type="ECO:0000259" key="1">
    <source>
        <dbReference type="Pfam" id="PF00534"/>
    </source>
</evidence>
<keyword evidence="2" id="KW-0808">Transferase</keyword>
<dbReference type="CDD" id="cd03801">
    <property type="entry name" value="GT4_PimA-like"/>
    <property type="match status" value="1"/>
</dbReference>
<organism evidence="2 3">
    <name type="scientific">Cohnella xylanilytica</name>
    <dbReference type="NCBI Taxonomy" id="557555"/>
    <lineage>
        <taxon>Bacteria</taxon>
        <taxon>Bacillati</taxon>
        <taxon>Bacillota</taxon>
        <taxon>Bacilli</taxon>
        <taxon>Bacillales</taxon>
        <taxon>Paenibacillaceae</taxon>
        <taxon>Cohnella</taxon>
    </lineage>
</organism>
<reference evidence="2 3" key="1">
    <citation type="submission" date="2020-08" db="EMBL/GenBank/DDBJ databases">
        <title>Cohnella phylogeny.</title>
        <authorList>
            <person name="Dunlap C."/>
        </authorList>
    </citation>
    <scope>NUCLEOTIDE SEQUENCE [LARGE SCALE GENOMIC DNA]</scope>
    <source>
        <strain evidence="2 3">DSM 25239</strain>
    </source>
</reference>
<dbReference type="Proteomes" id="UP000553776">
    <property type="component" value="Unassembled WGS sequence"/>
</dbReference>
<keyword evidence="3" id="KW-1185">Reference proteome</keyword>
<dbReference type="RefSeq" id="WP_185138130.1">
    <property type="nucleotide sequence ID" value="NZ_BORM01000003.1"/>
</dbReference>
<dbReference type="EMBL" id="JACJVR010000086">
    <property type="protein sequence ID" value="MBB6694158.1"/>
    <property type="molecule type" value="Genomic_DNA"/>
</dbReference>
<dbReference type="PANTHER" id="PTHR12526">
    <property type="entry name" value="GLYCOSYLTRANSFERASE"/>
    <property type="match status" value="1"/>
</dbReference>
<evidence type="ECO:0000313" key="2">
    <source>
        <dbReference type="EMBL" id="MBB6694158.1"/>
    </source>
</evidence>
<dbReference type="InterPro" id="IPR001296">
    <property type="entry name" value="Glyco_trans_1"/>
</dbReference>
<dbReference type="PANTHER" id="PTHR12526:SF630">
    <property type="entry name" value="GLYCOSYLTRANSFERASE"/>
    <property type="match status" value="1"/>
</dbReference>
<evidence type="ECO:0000313" key="3">
    <source>
        <dbReference type="Proteomes" id="UP000553776"/>
    </source>
</evidence>
<dbReference type="GO" id="GO:0016757">
    <property type="term" value="F:glycosyltransferase activity"/>
    <property type="evidence" value="ECO:0007669"/>
    <property type="project" value="InterPro"/>
</dbReference>